<feature type="region of interest" description="Disordered" evidence="1">
    <location>
        <begin position="57"/>
        <end position="77"/>
    </location>
</feature>
<dbReference type="ExpressionAtlas" id="A0A0Q3ENF5">
    <property type="expression patterns" value="baseline"/>
</dbReference>
<name>A0A0Q3ENF5_BRADI</name>
<feature type="region of interest" description="Disordered" evidence="1">
    <location>
        <begin position="107"/>
        <end position="132"/>
    </location>
</feature>
<accession>A0A0Q3ENF5</accession>
<dbReference type="EnsemblPlants" id="KQJ87804">
    <property type="protein sequence ID" value="KQJ87804"/>
    <property type="gene ID" value="BRADI_4g13613v3"/>
</dbReference>
<organism evidence="2">
    <name type="scientific">Brachypodium distachyon</name>
    <name type="common">Purple false brome</name>
    <name type="synonym">Trachynia distachya</name>
    <dbReference type="NCBI Taxonomy" id="15368"/>
    <lineage>
        <taxon>Eukaryota</taxon>
        <taxon>Viridiplantae</taxon>
        <taxon>Streptophyta</taxon>
        <taxon>Embryophyta</taxon>
        <taxon>Tracheophyta</taxon>
        <taxon>Spermatophyta</taxon>
        <taxon>Magnoliopsida</taxon>
        <taxon>Liliopsida</taxon>
        <taxon>Poales</taxon>
        <taxon>Poaceae</taxon>
        <taxon>BOP clade</taxon>
        <taxon>Pooideae</taxon>
        <taxon>Stipodae</taxon>
        <taxon>Brachypodieae</taxon>
        <taxon>Brachypodium</taxon>
    </lineage>
</organism>
<dbReference type="InParanoid" id="A0A0Q3ENF5"/>
<gene>
    <name evidence="2" type="ORF">BRADI_4g13613v3</name>
</gene>
<evidence type="ECO:0000313" key="4">
    <source>
        <dbReference type="Proteomes" id="UP000008810"/>
    </source>
</evidence>
<feature type="region of interest" description="Disordered" evidence="1">
    <location>
        <begin position="149"/>
        <end position="177"/>
    </location>
</feature>
<reference evidence="3" key="3">
    <citation type="submission" date="2018-08" db="UniProtKB">
        <authorList>
            <consortium name="EnsemblPlants"/>
        </authorList>
    </citation>
    <scope>IDENTIFICATION</scope>
    <source>
        <strain evidence="3">cv. Bd21</strain>
    </source>
</reference>
<dbReference type="AlphaFoldDB" id="A0A0Q3ENF5"/>
<evidence type="ECO:0000313" key="3">
    <source>
        <dbReference type="EnsemblPlants" id="KQJ87804"/>
    </source>
</evidence>
<sequence length="177" mass="19225">MKWSPVGALGGGDTRRWWPVIGTSHCPTQRRSRAPISLPTEMKSVRRAAVAAIEDPPGASVRSGEVERRGGGGDEAGVAGELWRKRSTGLCPLDLVDAAGLRAWRRGRSRGGAGERRKISTTRSSGSAGGECRSCRRYLREIISREPDMTRVSSEIGTGRRLISVEEQKGSSQPQWQ</sequence>
<reference evidence="2" key="2">
    <citation type="submission" date="2017-06" db="EMBL/GenBank/DDBJ databases">
        <title>WGS assembly of Brachypodium distachyon.</title>
        <authorList>
            <consortium name="The International Brachypodium Initiative"/>
            <person name="Lucas S."/>
            <person name="Harmon-Smith M."/>
            <person name="Lail K."/>
            <person name="Tice H."/>
            <person name="Grimwood J."/>
            <person name="Bruce D."/>
            <person name="Barry K."/>
            <person name="Shu S."/>
            <person name="Lindquist E."/>
            <person name="Wang M."/>
            <person name="Pitluck S."/>
            <person name="Vogel J.P."/>
            <person name="Garvin D.F."/>
            <person name="Mockler T.C."/>
            <person name="Schmutz J."/>
            <person name="Rokhsar D."/>
            <person name="Bevan M.W."/>
        </authorList>
    </citation>
    <scope>NUCLEOTIDE SEQUENCE</scope>
    <source>
        <strain evidence="2">Bd21</strain>
    </source>
</reference>
<dbReference type="Gramene" id="KQJ87804">
    <property type="protein sequence ID" value="KQJ87804"/>
    <property type="gene ID" value="BRADI_4g13613v3"/>
</dbReference>
<dbReference type="EMBL" id="CM000883">
    <property type="protein sequence ID" value="KQJ87804.1"/>
    <property type="molecule type" value="Genomic_DNA"/>
</dbReference>
<evidence type="ECO:0000256" key="1">
    <source>
        <dbReference type="SAM" id="MobiDB-lite"/>
    </source>
</evidence>
<proteinExistence type="predicted"/>
<dbReference type="Proteomes" id="UP000008810">
    <property type="component" value="Chromosome 4"/>
</dbReference>
<keyword evidence="4" id="KW-1185">Reference proteome</keyword>
<evidence type="ECO:0000313" key="2">
    <source>
        <dbReference type="EMBL" id="KQJ87804.1"/>
    </source>
</evidence>
<reference evidence="2 3" key="1">
    <citation type="journal article" date="2010" name="Nature">
        <title>Genome sequencing and analysis of the model grass Brachypodium distachyon.</title>
        <authorList>
            <consortium name="International Brachypodium Initiative"/>
        </authorList>
    </citation>
    <scope>NUCLEOTIDE SEQUENCE [LARGE SCALE GENOMIC DNA]</scope>
    <source>
        <strain evidence="2 3">Bd21</strain>
    </source>
</reference>
<protein>
    <submittedName>
        <fullName evidence="2 3">Uncharacterized protein</fullName>
    </submittedName>
</protein>